<feature type="signal peptide" evidence="2">
    <location>
        <begin position="1"/>
        <end position="27"/>
    </location>
</feature>
<feature type="chain" id="PRO_5017458980" evidence="2">
    <location>
        <begin position="28"/>
        <end position="219"/>
    </location>
</feature>
<keyword evidence="2" id="KW-0732">Signal</keyword>
<evidence type="ECO:0000256" key="2">
    <source>
        <dbReference type="SAM" id="SignalP"/>
    </source>
</evidence>
<dbReference type="KEGG" id="lyd:D7I47_01555"/>
<feature type="region of interest" description="Disordered" evidence="1">
    <location>
        <begin position="28"/>
        <end position="49"/>
    </location>
</feature>
<evidence type="ECO:0000313" key="4">
    <source>
        <dbReference type="Proteomes" id="UP000278886"/>
    </source>
</evidence>
<protein>
    <submittedName>
        <fullName evidence="3">Uncharacterized protein</fullName>
    </submittedName>
</protein>
<name>A0A387B0P9_9MICO</name>
<dbReference type="EMBL" id="CP032630">
    <property type="protein sequence ID" value="AYF97062.1"/>
    <property type="molecule type" value="Genomic_DNA"/>
</dbReference>
<dbReference type="OrthoDB" id="9849399at2"/>
<evidence type="ECO:0000313" key="3">
    <source>
        <dbReference type="EMBL" id="AYF97062.1"/>
    </source>
</evidence>
<sequence>MSRRTAAAAALPLVLLFALTGCFPVPGTGTDGTGDDTGTTGGDTGGDTDGDALGPVLTACVNGDWTADLDDLASQLGAFMAANGLNVVSSTGSGSQTLSIGGEGVLGFSNEMTFVITIDMSGGLTMTTTQAHTGRVGADWAWDGGSDASDTAGTMVFSEFDDSAYTIDTTVAINGEASDMPVTSPPMAAGNVPLAVTCEGDTMTTHPSGSPFTTTWHRD</sequence>
<gene>
    <name evidence="3" type="ORF">D7I47_01555</name>
</gene>
<reference evidence="4" key="1">
    <citation type="submission" date="2018-09" db="EMBL/GenBank/DDBJ databases">
        <title>Genome sequencing of strain 2DFWR-13.</title>
        <authorList>
            <person name="Heo J."/>
            <person name="Kim S.-J."/>
            <person name="Kwon S.-W."/>
        </authorList>
    </citation>
    <scope>NUCLEOTIDE SEQUENCE [LARGE SCALE GENOMIC DNA]</scope>
    <source>
        <strain evidence="4">2DFWR-13</strain>
    </source>
</reference>
<keyword evidence="4" id="KW-1185">Reference proteome</keyword>
<dbReference type="PROSITE" id="PS51257">
    <property type="entry name" value="PROKAR_LIPOPROTEIN"/>
    <property type="match status" value="1"/>
</dbReference>
<organism evidence="3 4">
    <name type="scientific">Protaetiibacter intestinalis</name>
    <dbReference type="NCBI Taxonomy" id="2419774"/>
    <lineage>
        <taxon>Bacteria</taxon>
        <taxon>Bacillati</taxon>
        <taxon>Actinomycetota</taxon>
        <taxon>Actinomycetes</taxon>
        <taxon>Micrococcales</taxon>
        <taxon>Microbacteriaceae</taxon>
        <taxon>Protaetiibacter</taxon>
    </lineage>
</organism>
<proteinExistence type="predicted"/>
<dbReference type="Proteomes" id="UP000278886">
    <property type="component" value="Chromosome"/>
</dbReference>
<dbReference type="RefSeq" id="WP_120761413.1">
    <property type="nucleotide sequence ID" value="NZ_CP032630.1"/>
</dbReference>
<dbReference type="AlphaFoldDB" id="A0A387B0P9"/>
<evidence type="ECO:0000256" key="1">
    <source>
        <dbReference type="SAM" id="MobiDB-lite"/>
    </source>
</evidence>
<accession>A0A387B0P9</accession>